<feature type="chain" id="PRO_5028144582" description="Cupin domain-containing protein" evidence="1">
    <location>
        <begin position="21"/>
        <end position="120"/>
    </location>
</feature>
<dbReference type="EMBL" id="CP041730">
    <property type="protein sequence ID" value="QDQ25708.1"/>
    <property type="molecule type" value="Genomic_DNA"/>
</dbReference>
<protein>
    <recommendedName>
        <fullName evidence="4">Cupin domain-containing protein</fullName>
    </recommendedName>
</protein>
<keyword evidence="3" id="KW-1185">Reference proteome</keyword>
<gene>
    <name evidence="2" type="ORF">FNU76_04710</name>
</gene>
<dbReference type="SUPFAM" id="SSF51182">
    <property type="entry name" value="RmlC-like cupins"/>
    <property type="match status" value="1"/>
</dbReference>
<dbReference type="AlphaFoldDB" id="A0A516SCC7"/>
<name>A0A516SCC7_9NEIS</name>
<dbReference type="OrthoDB" id="9800684at2"/>
<dbReference type="Gene3D" id="2.60.120.10">
    <property type="entry name" value="Jelly Rolls"/>
    <property type="match status" value="1"/>
</dbReference>
<reference evidence="3" key="1">
    <citation type="submission" date="2019-07" db="EMBL/GenBank/DDBJ databases">
        <title>Chitinimonas sp. nov., isolated from Ny-Alesund, arctica soil.</title>
        <authorList>
            <person name="Xu Q."/>
            <person name="Peng F."/>
        </authorList>
    </citation>
    <scope>NUCLEOTIDE SEQUENCE [LARGE SCALE GENOMIC DNA]</scope>
    <source>
        <strain evidence="3">R3-44</strain>
    </source>
</reference>
<keyword evidence="1" id="KW-0732">Signal</keyword>
<dbReference type="RefSeq" id="WP_143856633.1">
    <property type="nucleotide sequence ID" value="NZ_CP041730.1"/>
</dbReference>
<dbReference type="InterPro" id="IPR011051">
    <property type="entry name" value="RmlC_Cupin_sf"/>
</dbReference>
<dbReference type="InterPro" id="IPR014710">
    <property type="entry name" value="RmlC-like_jellyroll"/>
</dbReference>
<evidence type="ECO:0000313" key="2">
    <source>
        <dbReference type="EMBL" id="QDQ25708.1"/>
    </source>
</evidence>
<organism evidence="2 3">
    <name type="scientific">Chitinimonas arctica</name>
    <dbReference type="NCBI Taxonomy" id="2594795"/>
    <lineage>
        <taxon>Bacteria</taxon>
        <taxon>Pseudomonadati</taxon>
        <taxon>Pseudomonadota</taxon>
        <taxon>Betaproteobacteria</taxon>
        <taxon>Neisseriales</taxon>
        <taxon>Chitinibacteraceae</taxon>
        <taxon>Chitinimonas</taxon>
    </lineage>
</organism>
<evidence type="ECO:0000256" key="1">
    <source>
        <dbReference type="SAM" id="SignalP"/>
    </source>
</evidence>
<sequence length="120" mass="13861">MHFLSRIILSLVFLMSVSWAEALATKRTSHLANDKVDVWEAVIYPGAKQVLKMHRHEHDRVLVALDSGTLKITDKQGKSHYMQLEKNKSYFLTKDIPNELHQDENVSTHPIKIIVMELKN</sequence>
<evidence type="ECO:0000313" key="3">
    <source>
        <dbReference type="Proteomes" id="UP000317550"/>
    </source>
</evidence>
<dbReference type="KEGG" id="cari:FNU76_04710"/>
<proteinExistence type="predicted"/>
<evidence type="ECO:0008006" key="4">
    <source>
        <dbReference type="Google" id="ProtNLM"/>
    </source>
</evidence>
<dbReference type="Proteomes" id="UP000317550">
    <property type="component" value="Chromosome"/>
</dbReference>
<accession>A0A516SCC7</accession>
<feature type="signal peptide" evidence="1">
    <location>
        <begin position="1"/>
        <end position="20"/>
    </location>
</feature>